<keyword evidence="4 5" id="KW-0819">tRNA processing</keyword>
<evidence type="ECO:0000256" key="1">
    <source>
        <dbReference type="ARBA" id="ARBA00022603"/>
    </source>
</evidence>
<feature type="binding site" evidence="6">
    <location>
        <begin position="107"/>
        <end position="110"/>
    </location>
    <ligand>
        <name>S-adenosyl-L-methionine</name>
        <dbReference type="ChEBI" id="CHEBI:59789"/>
    </ligand>
</feature>
<sequence>MRLFSSGERVHLVNAKGDHYPLTLKAGALFQFSGETIPHDAIIGLEDGSEITLSRGSRFFVFKPTLAEYTLHMPRGAQILYPKDLALICMWADIHPGATVVEAGIGSGALTMAMLNAVGEKGRVISYEIREDFARRAVANIEAYLGSAITTDRLLVRQQDIYEGIEEEEVDRIVLDLPEPHKVVPHAVTKLRSGGIFLSFLPTVPQVELVVGALRKEPAFSEIETFETLLRTWNIDGRSVRPDHRMVAHSGFLTTARRVKRLPKKEFTVRPEEGPLPEKETIEKEQI</sequence>
<dbReference type="SUPFAM" id="SSF53335">
    <property type="entry name" value="S-adenosyl-L-methionine-dependent methyltransferases"/>
    <property type="match status" value="1"/>
</dbReference>
<dbReference type="PANTHER" id="PTHR12133">
    <property type="entry name" value="TRNA (ADENINE(58)-N(1))-METHYLTRANSFERASE"/>
    <property type="match status" value="1"/>
</dbReference>
<keyword evidence="3 5" id="KW-0949">S-adenosyl-L-methionine</keyword>
<feature type="binding site" evidence="6">
    <location>
        <position position="160"/>
    </location>
    <ligand>
        <name>S-adenosyl-L-methionine</name>
        <dbReference type="ChEBI" id="CHEBI:59789"/>
    </ligand>
</feature>
<organism evidence="8 9">
    <name type="scientific">Candidatus Manganitrophus noduliformans</name>
    <dbReference type="NCBI Taxonomy" id="2606439"/>
    <lineage>
        <taxon>Bacteria</taxon>
        <taxon>Pseudomonadati</taxon>
        <taxon>Nitrospirota</taxon>
        <taxon>Nitrospiria</taxon>
        <taxon>Candidatus Troglogloeales</taxon>
        <taxon>Candidatus Manganitrophaceae</taxon>
        <taxon>Candidatus Manganitrophus</taxon>
    </lineage>
</organism>
<dbReference type="Pfam" id="PF14801">
    <property type="entry name" value="TrmI-like_N"/>
    <property type="match status" value="1"/>
</dbReference>
<feature type="binding site" evidence="6">
    <location>
        <position position="128"/>
    </location>
    <ligand>
        <name>S-adenosyl-L-methionine</name>
        <dbReference type="ChEBI" id="CHEBI:59789"/>
    </ligand>
</feature>
<dbReference type="Proteomes" id="UP000534783">
    <property type="component" value="Unassembled WGS sequence"/>
</dbReference>
<comment type="subunit">
    <text evidence="5">Homotetramer composed of a dimer of dimers.</text>
</comment>
<dbReference type="CDD" id="cd02440">
    <property type="entry name" value="AdoMet_MTases"/>
    <property type="match status" value="1"/>
</dbReference>
<dbReference type="Gene3D" id="3.40.50.150">
    <property type="entry name" value="Vaccinia Virus protein VP39"/>
    <property type="match status" value="1"/>
</dbReference>
<accession>A0A7X6I9K0</accession>
<dbReference type="AlphaFoldDB" id="A0A7X6I9K0"/>
<keyword evidence="1 5" id="KW-0489">Methyltransferase</keyword>
<comment type="catalytic activity">
    <reaction evidence="5">
        <text>adenosine(58) in tRNA + S-adenosyl-L-methionine = N(1)-methyladenosine(58) in tRNA + S-adenosyl-L-homocysteine + H(+)</text>
        <dbReference type="Rhea" id="RHEA:43152"/>
        <dbReference type="Rhea" id="RHEA-COMP:10365"/>
        <dbReference type="Rhea" id="RHEA-COMP:10366"/>
        <dbReference type="ChEBI" id="CHEBI:15378"/>
        <dbReference type="ChEBI" id="CHEBI:57856"/>
        <dbReference type="ChEBI" id="CHEBI:59789"/>
        <dbReference type="ChEBI" id="CHEBI:74411"/>
        <dbReference type="ChEBI" id="CHEBI:74491"/>
        <dbReference type="EC" id="2.1.1.220"/>
    </reaction>
</comment>
<gene>
    <name evidence="8" type="ORF">MNODULE_01675</name>
</gene>
<dbReference type="EMBL" id="VTOW01000001">
    <property type="protein sequence ID" value="NKE69460.1"/>
    <property type="molecule type" value="Genomic_DNA"/>
</dbReference>
<evidence type="ECO:0000259" key="7">
    <source>
        <dbReference type="Pfam" id="PF08704"/>
    </source>
</evidence>
<dbReference type="Gene3D" id="3.10.330.20">
    <property type="match status" value="1"/>
</dbReference>
<name>A0A7X6I9K0_9BACT</name>
<dbReference type="GO" id="GO:0031515">
    <property type="term" value="C:tRNA (m1A) methyltransferase complex"/>
    <property type="evidence" value="ECO:0007669"/>
    <property type="project" value="UniProtKB-UniRule"/>
</dbReference>
<reference evidence="8 9" key="1">
    <citation type="journal article" date="2020" name="Nature">
        <title>Bacterial chemolithoautotrophy via manganese oxidation.</title>
        <authorList>
            <person name="Yu H."/>
            <person name="Leadbetter J.R."/>
        </authorList>
    </citation>
    <scope>NUCLEOTIDE SEQUENCE [LARGE SCALE GENOMIC DNA]</scope>
    <source>
        <strain evidence="8 9">Mn-1</strain>
    </source>
</reference>
<protein>
    <recommendedName>
        <fullName evidence="5">tRNA (adenine(58)-N(1))-methyltransferase TrmI</fullName>
        <ecNumber evidence="5">2.1.1.220</ecNumber>
    </recommendedName>
</protein>
<comment type="caution">
    <text evidence="8">The sequence shown here is derived from an EMBL/GenBank/DDBJ whole genome shotgun (WGS) entry which is preliminary data.</text>
</comment>
<dbReference type="PANTHER" id="PTHR12133:SF1">
    <property type="entry name" value="TRNA (ADENINE(58)-N(1))-METHYLTRANSFERASE, MITOCHONDRIAL"/>
    <property type="match status" value="1"/>
</dbReference>
<dbReference type="PROSITE" id="PS51620">
    <property type="entry name" value="SAM_TRM61"/>
    <property type="match status" value="1"/>
</dbReference>
<dbReference type="InterPro" id="IPR014816">
    <property type="entry name" value="tRNA_MeTrfase_Gcd14"/>
</dbReference>
<proteinExistence type="inferred from homology"/>
<evidence type="ECO:0000256" key="3">
    <source>
        <dbReference type="ARBA" id="ARBA00022691"/>
    </source>
</evidence>
<dbReference type="GO" id="GO:0030488">
    <property type="term" value="P:tRNA methylation"/>
    <property type="evidence" value="ECO:0007669"/>
    <property type="project" value="InterPro"/>
</dbReference>
<dbReference type="InterPro" id="IPR049470">
    <property type="entry name" value="TRM61_C"/>
</dbReference>
<comment type="similarity">
    <text evidence="5">Belongs to the class I-like SAM-binding methyltransferase superfamily. TRM61 family.</text>
</comment>
<feature type="binding site" evidence="6">
    <location>
        <position position="176"/>
    </location>
    <ligand>
        <name>S-adenosyl-L-methionine</name>
        <dbReference type="ChEBI" id="CHEBI:59789"/>
    </ligand>
</feature>
<keyword evidence="9" id="KW-1185">Reference proteome</keyword>
<dbReference type="GO" id="GO:0160107">
    <property type="term" value="F:tRNA (adenine(58)-N1)-methyltransferase activity"/>
    <property type="evidence" value="ECO:0007669"/>
    <property type="project" value="UniProtKB-EC"/>
</dbReference>
<dbReference type="RefSeq" id="WP_168057757.1">
    <property type="nucleotide sequence ID" value="NZ_VTOW01000001.1"/>
</dbReference>
<dbReference type="EC" id="2.1.1.220" evidence="5"/>
<keyword evidence="2 5" id="KW-0808">Transferase</keyword>
<evidence type="ECO:0000256" key="6">
    <source>
        <dbReference type="PIRSR" id="PIRSR017269-1"/>
    </source>
</evidence>
<evidence type="ECO:0000256" key="4">
    <source>
        <dbReference type="ARBA" id="ARBA00022694"/>
    </source>
</evidence>
<dbReference type="InterPro" id="IPR029063">
    <property type="entry name" value="SAM-dependent_MTases_sf"/>
</dbReference>
<evidence type="ECO:0000313" key="9">
    <source>
        <dbReference type="Proteomes" id="UP000534783"/>
    </source>
</evidence>
<dbReference type="PIRSF" id="PIRSF017269">
    <property type="entry name" value="GCD14"/>
    <property type="match status" value="1"/>
</dbReference>
<evidence type="ECO:0000313" key="8">
    <source>
        <dbReference type="EMBL" id="NKE69460.1"/>
    </source>
</evidence>
<dbReference type="Pfam" id="PF08704">
    <property type="entry name" value="GCD14"/>
    <property type="match status" value="1"/>
</dbReference>
<evidence type="ECO:0000256" key="2">
    <source>
        <dbReference type="ARBA" id="ARBA00022679"/>
    </source>
</evidence>
<evidence type="ECO:0000256" key="5">
    <source>
        <dbReference type="PIRNR" id="PIRNR017269"/>
    </source>
</evidence>
<feature type="domain" description="tRNA (adenine(58)-N(1))-methyltransferase catalytic subunit TRM61 C-terminal" evidence="7">
    <location>
        <begin position="60"/>
        <end position="238"/>
    </location>
</feature>
<comment type="function">
    <text evidence="5">Catalyzes the S-adenosyl-L-methionine-dependent formation of N(1)-methyladenine at position 58 (m1A58) in tRNA.</text>
</comment>